<dbReference type="Proteomes" id="UP000274271">
    <property type="component" value="Unassembled WGS sequence"/>
</dbReference>
<evidence type="ECO:0008006" key="5">
    <source>
        <dbReference type="Google" id="ProtNLM"/>
    </source>
</evidence>
<dbReference type="EMBL" id="RQJP01000003">
    <property type="protein sequence ID" value="RRB13781.1"/>
    <property type="molecule type" value="Genomic_DNA"/>
</dbReference>
<dbReference type="RefSeq" id="WP_124907678.1">
    <property type="nucleotide sequence ID" value="NZ_RQJP01000003.1"/>
</dbReference>
<keyword evidence="4" id="KW-1185">Reference proteome</keyword>
<feature type="compositionally biased region" description="Basic and acidic residues" evidence="1">
    <location>
        <begin position="67"/>
        <end position="83"/>
    </location>
</feature>
<feature type="chain" id="PRO_5018273208" description="PBCV-specific basic adaptor domain-containing protein" evidence="2">
    <location>
        <begin position="22"/>
        <end position="151"/>
    </location>
</feature>
<feature type="signal peptide" evidence="2">
    <location>
        <begin position="1"/>
        <end position="21"/>
    </location>
</feature>
<evidence type="ECO:0000256" key="2">
    <source>
        <dbReference type="SAM" id="SignalP"/>
    </source>
</evidence>
<evidence type="ECO:0000256" key="1">
    <source>
        <dbReference type="SAM" id="MobiDB-lite"/>
    </source>
</evidence>
<dbReference type="OrthoDB" id="714380at2"/>
<accession>A0A3P1CKC5</accession>
<feature type="compositionally biased region" description="Basic and acidic residues" evidence="1">
    <location>
        <begin position="31"/>
        <end position="59"/>
    </location>
</feature>
<gene>
    <name evidence="3" type="ORF">EHT87_16100</name>
</gene>
<dbReference type="AlphaFoldDB" id="A0A3P1CKC5"/>
<proteinExistence type="predicted"/>
<name>A0A3P1CKC5_9BACT</name>
<evidence type="ECO:0000313" key="3">
    <source>
        <dbReference type="EMBL" id="RRB13781.1"/>
    </source>
</evidence>
<comment type="caution">
    <text evidence="3">The sequence shown here is derived from an EMBL/GenBank/DDBJ whole genome shotgun (WGS) entry which is preliminary data.</text>
</comment>
<sequence length="151" mass="16454">MKKSLILLCFLFNLALVTAWAQTASENKAARKETKSAQKAADNPDNKAAMKEVKTEKITTSRNPDGTFKKAEKTATKVERNADGTFKSKTDKTVKTETAKVEKEVKAVPADYKAAVDKSQKGPGGETVYAGPRGGKYYITKAGNKRYLSSK</sequence>
<evidence type="ECO:0000313" key="4">
    <source>
        <dbReference type="Proteomes" id="UP000274271"/>
    </source>
</evidence>
<reference evidence="3 4" key="1">
    <citation type="submission" date="2018-11" db="EMBL/GenBank/DDBJ databases">
        <authorList>
            <person name="Zhou Z."/>
            <person name="Wang G."/>
        </authorList>
    </citation>
    <scope>NUCLEOTIDE SEQUENCE [LARGE SCALE GENOMIC DNA]</scope>
    <source>
        <strain evidence="3 4">KCTC42998</strain>
    </source>
</reference>
<protein>
    <recommendedName>
        <fullName evidence="5">PBCV-specific basic adaptor domain-containing protein</fullName>
    </recommendedName>
</protein>
<organism evidence="3 4">
    <name type="scientific">Larkinella knui</name>
    <dbReference type="NCBI Taxonomy" id="2025310"/>
    <lineage>
        <taxon>Bacteria</taxon>
        <taxon>Pseudomonadati</taxon>
        <taxon>Bacteroidota</taxon>
        <taxon>Cytophagia</taxon>
        <taxon>Cytophagales</taxon>
        <taxon>Spirosomataceae</taxon>
        <taxon>Larkinella</taxon>
    </lineage>
</organism>
<feature type="region of interest" description="Disordered" evidence="1">
    <location>
        <begin position="31"/>
        <end position="83"/>
    </location>
</feature>
<keyword evidence="2" id="KW-0732">Signal</keyword>